<protein>
    <submittedName>
        <fullName evidence="1">Uncharacterized protein</fullName>
    </submittedName>
</protein>
<dbReference type="AlphaFoldDB" id="A0A251XX93"/>
<dbReference type="EMBL" id="MDHJ01000001">
    <property type="protein sequence ID" value="OUE09873.1"/>
    <property type="molecule type" value="Genomic_DNA"/>
</dbReference>
<evidence type="ECO:0000313" key="1">
    <source>
        <dbReference type="EMBL" id="OUE09873.1"/>
    </source>
</evidence>
<organism evidence="1 2">
    <name type="scientific">Clavibacter michiganensis</name>
    <dbReference type="NCBI Taxonomy" id="28447"/>
    <lineage>
        <taxon>Bacteria</taxon>
        <taxon>Bacillati</taxon>
        <taxon>Actinomycetota</taxon>
        <taxon>Actinomycetes</taxon>
        <taxon>Micrococcales</taxon>
        <taxon>Microbacteriaceae</taxon>
        <taxon>Clavibacter</taxon>
    </lineage>
</organism>
<gene>
    <name evidence="1" type="ORF">CMsap09_13075</name>
</gene>
<proteinExistence type="predicted"/>
<reference evidence="1 2" key="1">
    <citation type="submission" date="2016-08" db="EMBL/GenBank/DDBJ databases">
        <title>Genome sequence of Clavibacter michiganensis spp. strain CASJ009.</title>
        <authorList>
            <person name="Thapa S.P."/>
            <person name="Coaker G."/>
        </authorList>
    </citation>
    <scope>NUCLEOTIDE SEQUENCE [LARGE SCALE GENOMIC DNA]</scope>
    <source>
        <strain evidence="1">CASJ009</strain>
    </source>
</reference>
<comment type="caution">
    <text evidence="1">The sequence shown here is derived from an EMBL/GenBank/DDBJ whole genome shotgun (WGS) entry which is preliminary data.</text>
</comment>
<dbReference type="Proteomes" id="UP000195106">
    <property type="component" value="Unassembled WGS sequence"/>
</dbReference>
<evidence type="ECO:0000313" key="2">
    <source>
        <dbReference type="Proteomes" id="UP000195106"/>
    </source>
</evidence>
<accession>A0A251XX93</accession>
<sequence>MTSEDRPSYLQLLTQLFHAGEEEAFETDGMDPRQTAFEKLVRSIDHALGGNQVLYCTHSFSIRDAPNAPLEGRAIAFTSSLVATVDVGPGSDHRVVVTPLSSLVAIAVDEHRDTRFLGLTAWEGHRVSLRFDGPKNTALLVPGVPSSDTNARDFAAFYPALLDALRTR</sequence>
<name>A0A251XX93_9MICO</name>